<dbReference type="SMART" id="SM00575">
    <property type="entry name" value="ZnF_PMZ"/>
    <property type="match status" value="1"/>
</dbReference>
<dbReference type="PROSITE" id="PS50966">
    <property type="entry name" value="ZF_SWIM"/>
    <property type="match status" value="1"/>
</dbReference>
<feature type="region of interest" description="Disordered" evidence="5">
    <location>
        <begin position="298"/>
        <end position="340"/>
    </location>
</feature>
<accession>L7JVH4</accession>
<evidence type="ECO:0000256" key="2">
    <source>
        <dbReference type="ARBA" id="ARBA00022771"/>
    </source>
</evidence>
<keyword evidence="3" id="KW-0862">Zinc</keyword>
<feature type="domain" description="SWIM-type" evidence="6">
    <location>
        <begin position="433"/>
        <end position="474"/>
    </location>
</feature>
<sequence length="532" mass="61164">MKVNDKFPTKKEAVTAIKEFLDSKNFTYDQIQFTPKLITFNCIGKKEFNCDAVVHSLYKKKEDAFVIKKIKLNHKCPPDLKNMGSVEFIRNEIRKCGEDLRIGEMVQAMNKKNMKIGYNSVWRALHEGEDEDGAQAAFVKEFVMLNPECRALSGPDHIFVFFPVLEYARKIVEIKIVKRKESGYVLYALIYDPHDCVQTLAFMVTDERSVAASKDMFMANLGKYMDVGSAVFLCEIRDAYLFEHETFFIKVRSICREVYRKCKDRNVVIKVWNFCNSNEELREIDVLREVIDEFNSKEHVEDEDRKARQSDEKGSTEDDRNKENENAANKSRASKAKSKKKGGAAGVIKLENYQKGDRILYGLQNLSEPDLDLLYYNLSGDLMDISNAITKLISEHNAARRKKDAAFGENIRNKIERKIEEKCAVDECANDTYNVTLGKETCNVSLNDMFCTCGIFQEYACPCTHALVLIRHLGLDPYNFVSTVFLFKKEMYGEVVPVVNENLKQQNVQVLLRRGPGRPKKGNVRRYDEAVQ</sequence>
<dbReference type="GO" id="GO:0008270">
    <property type="term" value="F:zinc ion binding"/>
    <property type="evidence" value="ECO:0007669"/>
    <property type="project" value="UniProtKB-KW"/>
</dbReference>
<evidence type="ECO:0000259" key="6">
    <source>
        <dbReference type="PROSITE" id="PS50966"/>
    </source>
</evidence>
<feature type="compositionally biased region" description="Basic and acidic residues" evidence="5">
    <location>
        <begin position="298"/>
        <end position="325"/>
    </location>
</feature>
<organism evidence="7 8">
    <name type="scientific">Trachipleistophora hominis</name>
    <name type="common">Microsporidian parasite</name>
    <dbReference type="NCBI Taxonomy" id="72359"/>
    <lineage>
        <taxon>Eukaryota</taxon>
        <taxon>Fungi</taxon>
        <taxon>Fungi incertae sedis</taxon>
        <taxon>Microsporidia</taxon>
        <taxon>Pleistophoridae</taxon>
        <taxon>Trachipleistophora</taxon>
    </lineage>
</organism>
<protein>
    <submittedName>
        <fullName evidence="7">Putative Zinc finger, SWIM-type, Zinc finger, PMZ-type protein</fullName>
    </submittedName>
</protein>
<name>L7JVH4_TRAHO</name>
<dbReference type="InterPro" id="IPR006564">
    <property type="entry name" value="Znf_PMZ"/>
</dbReference>
<dbReference type="HOGENOM" id="CLU_043427_0_0_1"/>
<dbReference type="EMBL" id="JH993964">
    <property type="protein sequence ID" value="ELQ75429.1"/>
    <property type="molecule type" value="Genomic_DNA"/>
</dbReference>
<evidence type="ECO:0000313" key="7">
    <source>
        <dbReference type="EMBL" id="ELQ75429.1"/>
    </source>
</evidence>
<dbReference type="InParanoid" id="L7JVH4"/>
<dbReference type="VEuPathDB" id="MicrosporidiaDB:THOM_1623"/>
<keyword evidence="8" id="KW-1185">Reference proteome</keyword>
<dbReference type="Proteomes" id="UP000011185">
    <property type="component" value="Unassembled WGS sequence"/>
</dbReference>
<dbReference type="InterPro" id="IPR007527">
    <property type="entry name" value="Znf_SWIM"/>
</dbReference>
<evidence type="ECO:0000256" key="3">
    <source>
        <dbReference type="ARBA" id="ARBA00022833"/>
    </source>
</evidence>
<keyword evidence="1" id="KW-0479">Metal-binding</keyword>
<keyword evidence="2 4" id="KW-0863">Zinc-finger</keyword>
<dbReference type="Pfam" id="PF04434">
    <property type="entry name" value="SWIM"/>
    <property type="match status" value="1"/>
</dbReference>
<dbReference type="AlphaFoldDB" id="L7JVH4"/>
<gene>
    <name evidence="7" type="ORF">THOM_1623</name>
</gene>
<dbReference type="OMA" id="FDCINAI"/>
<evidence type="ECO:0000256" key="1">
    <source>
        <dbReference type="ARBA" id="ARBA00022723"/>
    </source>
</evidence>
<proteinExistence type="predicted"/>
<evidence type="ECO:0000256" key="4">
    <source>
        <dbReference type="PROSITE-ProRule" id="PRU00325"/>
    </source>
</evidence>
<dbReference type="OrthoDB" id="2187956at2759"/>
<evidence type="ECO:0000256" key="5">
    <source>
        <dbReference type="SAM" id="MobiDB-lite"/>
    </source>
</evidence>
<reference evidence="7 8" key="1">
    <citation type="journal article" date="2012" name="PLoS Pathog.">
        <title>The genome of the obligate intracellular parasite Trachipleistophora hominis: new insights into microsporidian genome dynamics and reductive evolution.</title>
        <authorList>
            <person name="Heinz E."/>
            <person name="Williams T.A."/>
            <person name="Nakjang S."/>
            <person name="Noel C.J."/>
            <person name="Swan D.C."/>
            <person name="Goldberg A.V."/>
            <person name="Harris S.R."/>
            <person name="Weinmaier T."/>
            <person name="Markert S."/>
            <person name="Becher D."/>
            <person name="Bernhardt J."/>
            <person name="Dagan T."/>
            <person name="Hacker C."/>
            <person name="Lucocq J.M."/>
            <person name="Schweder T."/>
            <person name="Rattei T."/>
            <person name="Hall N."/>
            <person name="Hirt R.P."/>
            <person name="Embley T.M."/>
        </authorList>
    </citation>
    <scope>NUCLEOTIDE SEQUENCE [LARGE SCALE GENOMIC DNA]</scope>
</reference>
<evidence type="ECO:0000313" key="8">
    <source>
        <dbReference type="Proteomes" id="UP000011185"/>
    </source>
</evidence>